<protein>
    <submittedName>
        <fullName evidence="2">Uncharacterized protein</fullName>
    </submittedName>
</protein>
<dbReference type="AlphaFoldDB" id="A0A7W7T9G9"/>
<feature type="chain" id="PRO_5030697137" evidence="1">
    <location>
        <begin position="23"/>
        <end position="96"/>
    </location>
</feature>
<name>A0A7W7T9G9_9PSEU</name>
<proteinExistence type="predicted"/>
<organism evidence="2 3">
    <name type="scientific">Saccharothrix violaceirubra</name>
    <dbReference type="NCBI Taxonomy" id="413306"/>
    <lineage>
        <taxon>Bacteria</taxon>
        <taxon>Bacillati</taxon>
        <taxon>Actinomycetota</taxon>
        <taxon>Actinomycetes</taxon>
        <taxon>Pseudonocardiales</taxon>
        <taxon>Pseudonocardiaceae</taxon>
        <taxon>Saccharothrix</taxon>
    </lineage>
</organism>
<comment type="caution">
    <text evidence="2">The sequence shown here is derived from an EMBL/GenBank/DDBJ whole genome shotgun (WGS) entry which is preliminary data.</text>
</comment>
<dbReference type="Gene3D" id="6.20.20.10">
    <property type="match status" value="1"/>
</dbReference>
<accession>A0A7W7T9G9</accession>
<dbReference type="EMBL" id="JACHJS010000001">
    <property type="protein sequence ID" value="MBB4969029.1"/>
    <property type="molecule type" value="Genomic_DNA"/>
</dbReference>
<evidence type="ECO:0000256" key="1">
    <source>
        <dbReference type="SAM" id="SignalP"/>
    </source>
</evidence>
<keyword evidence="1" id="KW-0732">Signal</keyword>
<keyword evidence="3" id="KW-1185">Reference proteome</keyword>
<evidence type="ECO:0000313" key="3">
    <source>
        <dbReference type="Proteomes" id="UP000542674"/>
    </source>
</evidence>
<evidence type="ECO:0000313" key="2">
    <source>
        <dbReference type="EMBL" id="MBB4969029.1"/>
    </source>
</evidence>
<dbReference type="SUPFAM" id="SSF57938">
    <property type="entry name" value="DnaJ/Hsp40 cysteine-rich domain"/>
    <property type="match status" value="1"/>
</dbReference>
<reference evidence="2 3" key="1">
    <citation type="submission" date="2020-08" db="EMBL/GenBank/DDBJ databases">
        <title>Sequencing the genomes of 1000 actinobacteria strains.</title>
        <authorList>
            <person name="Klenk H.-P."/>
        </authorList>
    </citation>
    <scope>NUCLEOTIDE SEQUENCE [LARGE SCALE GENOMIC DNA]</scope>
    <source>
        <strain evidence="2 3">DSM 45084</strain>
    </source>
</reference>
<feature type="signal peptide" evidence="1">
    <location>
        <begin position="1"/>
        <end position="22"/>
    </location>
</feature>
<sequence length="96" mass="10482">MTPSRVAFAALVLLTISNQPSAVTIGAAGLSVLVAVHAVLYVTHPFTRCRTCTGSGKRRSGLVRAYRYCPRCGGTGLRLRAGRRVWIAITRNRRNR</sequence>
<gene>
    <name evidence="2" type="ORF">F4559_006388</name>
</gene>
<dbReference type="Proteomes" id="UP000542674">
    <property type="component" value="Unassembled WGS sequence"/>
</dbReference>
<dbReference type="InterPro" id="IPR036410">
    <property type="entry name" value="HSP_DnaJ_Cys-rich_dom_sf"/>
</dbReference>